<dbReference type="EMBL" id="SIRE01000005">
    <property type="protein sequence ID" value="TBL80333.1"/>
    <property type="molecule type" value="Genomic_DNA"/>
</dbReference>
<organism evidence="1 2">
    <name type="scientific">Paenibacillus thalictri</name>
    <dbReference type="NCBI Taxonomy" id="2527873"/>
    <lineage>
        <taxon>Bacteria</taxon>
        <taxon>Bacillati</taxon>
        <taxon>Bacillota</taxon>
        <taxon>Bacilli</taxon>
        <taxon>Bacillales</taxon>
        <taxon>Paenibacillaceae</taxon>
        <taxon>Paenibacillus</taxon>
    </lineage>
</organism>
<reference evidence="1 2" key="1">
    <citation type="submission" date="2019-02" db="EMBL/GenBank/DDBJ databases">
        <title>Paenibacillus sp. nov., isolated from surface-sterilized tissue of Thalictrum simplex L.</title>
        <authorList>
            <person name="Tuo L."/>
        </authorList>
    </citation>
    <scope>NUCLEOTIDE SEQUENCE [LARGE SCALE GENOMIC DNA]</scope>
    <source>
        <strain evidence="1 2">N2SHLJ1</strain>
    </source>
</reference>
<name>A0A4Q9DTQ5_9BACL</name>
<accession>A0A4Q9DTQ5</accession>
<protein>
    <submittedName>
        <fullName evidence="1">N-acyl-D-glucosamine 2-epimerase</fullName>
    </submittedName>
</protein>
<comment type="caution">
    <text evidence="1">The sequence shown here is derived from an EMBL/GenBank/DDBJ whole genome shotgun (WGS) entry which is preliminary data.</text>
</comment>
<keyword evidence="2" id="KW-1185">Reference proteome</keyword>
<dbReference type="Gene3D" id="3.20.20.80">
    <property type="entry name" value="Glycosidases"/>
    <property type="match status" value="1"/>
</dbReference>
<evidence type="ECO:0000313" key="2">
    <source>
        <dbReference type="Proteomes" id="UP000293142"/>
    </source>
</evidence>
<proteinExistence type="predicted"/>
<dbReference type="OrthoDB" id="5171802at2"/>
<dbReference type="RefSeq" id="WP_131012907.1">
    <property type="nucleotide sequence ID" value="NZ_SIRE01000005.1"/>
</dbReference>
<evidence type="ECO:0000313" key="1">
    <source>
        <dbReference type="EMBL" id="TBL80333.1"/>
    </source>
</evidence>
<gene>
    <name evidence="1" type="ORF">EYB31_07910</name>
</gene>
<sequence length="446" mass="51219">MPNPLGPSIQIDPAFPYYANRSAESIVDEIELAGYRTVRYFVTEEKRIHGKLLEALQKRGIFVWAMTLGNGVYTTGHLPKEWPRWQMTLLKPVEDGFYRFSPYSQSYTAWKKNALAQMVRNYPFDGLEIAEPYFPEWNGLSSGVYGDVGPLARLAFRKKYGSDIPDFKYASSANYYKRNTSLYADWVQFRVDSVNRFLAEMIHGAGGVKHARPGIQIATWSVAVDHGPDSVELIREFQGIDAPSMISAVKPDVHFIQTHWPDWMRPSLKANYVTAYEPFTRQIRMAHPQLPLGIQADIGSKRNMRRSTGWLRQFRETAGKLNYATWTAYEYHLGRYMYEEPPLPLQAKRVGRNIVLLLFNKRVDESSAENPQHYQMSLRGAELKIQDLKAEADGNRILLWSALFPQEPFELTLSGIQDTPSLWLFQQAKANKVPRNCSVTVPPYRH</sequence>
<dbReference type="Proteomes" id="UP000293142">
    <property type="component" value="Unassembled WGS sequence"/>
</dbReference>
<dbReference type="AlphaFoldDB" id="A0A4Q9DTQ5"/>